<dbReference type="SMART" id="SM00052">
    <property type="entry name" value="EAL"/>
    <property type="match status" value="1"/>
</dbReference>
<dbReference type="Pfam" id="PF00563">
    <property type="entry name" value="EAL"/>
    <property type="match status" value="1"/>
</dbReference>
<dbReference type="GO" id="GO:0071111">
    <property type="term" value="F:cyclic-guanylate-specific phosphodiesterase activity"/>
    <property type="evidence" value="ECO:0007669"/>
    <property type="project" value="InterPro"/>
</dbReference>
<dbReference type="SUPFAM" id="SSF54631">
    <property type="entry name" value="CBS-domain pair"/>
    <property type="match status" value="1"/>
</dbReference>
<feature type="domain" description="EAL" evidence="1">
    <location>
        <begin position="1"/>
        <end position="249"/>
    </location>
</feature>
<dbReference type="SUPFAM" id="SSF55073">
    <property type="entry name" value="Nucleotide cyclase"/>
    <property type="match status" value="1"/>
</dbReference>
<evidence type="ECO:0000313" key="3">
    <source>
        <dbReference type="EMBL" id="EKV28628.1"/>
    </source>
</evidence>
<dbReference type="PROSITE" id="PS50883">
    <property type="entry name" value="EAL"/>
    <property type="match status" value="1"/>
</dbReference>
<accession>K9HDS2</accession>
<dbReference type="PANTHER" id="PTHR33121:SF76">
    <property type="entry name" value="SIGNALING PROTEIN"/>
    <property type="match status" value="1"/>
</dbReference>
<dbReference type="PANTHER" id="PTHR33121">
    <property type="entry name" value="CYCLIC DI-GMP PHOSPHODIESTERASE PDEF"/>
    <property type="match status" value="1"/>
</dbReference>
<dbReference type="InterPro" id="IPR046342">
    <property type="entry name" value="CBS_dom_sf"/>
</dbReference>
<feature type="domain" description="GGDEF" evidence="2">
    <location>
        <begin position="430"/>
        <end position="589"/>
    </location>
</feature>
<dbReference type="PROSITE" id="PS50887">
    <property type="entry name" value="GGDEF"/>
    <property type="match status" value="1"/>
</dbReference>
<dbReference type="InterPro" id="IPR043128">
    <property type="entry name" value="Rev_trsase/Diguanyl_cyclase"/>
</dbReference>
<dbReference type="CDD" id="cd01949">
    <property type="entry name" value="GGDEF"/>
    <property type="match status" value="1"/>
</dbReference>
<dbReference type="Pfam" id="PF00990">
    <property type="entry name" value="GGDEF"/>
    <property type="match status" value="1"/>
</dbReference>
<evidence type="ECO:0000259" key="1">
    <source>
        <dbReference type="PROSITE" id="PS50883"/>
    </source>
</evidence>
<evidence type="ECO:0000259" key="2">
    <source>
        <dbReference type="PROSITE" id="PS50887"/>
    </source>
</evidence>
<name>K9HDS2_9PROT</name>
<dbReference type="eggNOG" id="COG2200">
    <property type="taxonomic scope" value="Bacteria"/>
</dbReference>
<dbReference type="Gene3D" id="3.20.20.450">
    <property type="entry name" value="EAL domain"/>
    <property type="match status" value="1"/>
</dbReference>
<dbReference type="InterPro" id="IPR001633">
    <property type="entry name" value="EAL_dom"/>
</dbReference>
<reference evidence="3 4" key="1">
    <citation type="journal article" date="2013" name="Genome Announc.">
        <title>Draft Genome Sequence of an Alphaproteobacterium, Caenispirillum salinarum AK4(T), Isolated from a Solar Saltern.</title>
        <authorList>
            <person name="Khatri I."/>
            <person name="Singh A."/>
            <person name="Korpole S."/>
            <person name="Pinnaka A.K."/>
            <person name="Subramanian S."/>
        </authorList>
    </citation>
    <scope>NUCLEOTIDE SEQUENCE [LARGE SCALE GENOMIC DNA]</scope>
    <source>
        <strain evidence="3 4">AK4</strain>
    </source>
</reference>
<keyword evidence="4" id="KW-1185">Reference proteome</keyword>
<comment type="caution">
    <text evidence="3">The sequence shown here is derived from an EMBL/GenBank/DDBJ whole genome shotgun (WGS) entry which is preliminary data.</text>
</comment>
<sequence length="592" mass="65654">MLGPRWLTVAQMLDVALQPIVNIHTGRCLGYEALVRGTEAAGFDSIKAFLDACASDGCLAEMEVVIADLAVRKFAALHHHRDLKLFLNVDGRTLSHLDTYGRGLRQVLRAARLTEGALIIEISEHHAGTAEPEGHDALATLRGLCGKIAVDDFGAGYSGMPLLYFAQPEYIKIDRFFIDGIESDSRKKLFLSHMVNVAHLLGILVVAEGVESEVEFYICKDIGIDLVQGFLIQHPVTETGALATLYPVVEAMASRDRRKGGTGDQKLIAQWIEPIEPIVYGVEMTAVFDRFRQDKTSTFFPVVDEHHEPLGIIRELDLKDYTYSLYGKELMSNKAFGRKLKDFVWKCPVADINTKAESILDVYSAGSEDSEGIIIIDDNKYVGFLSARSLLRVISEKNLALARDQNPLTKLPGNNLINEYLGKALAEAEASYVVAYIDFDNFKPFNDKYGFRQGDRAITLFADIMRSDLPKQDTFIGHVGGDDFFAAFRNTSFETAEAMVRHAIDRFRHDVESFYDEDARREGFIIAKNRESEMRRMPLLSASAAMVLIPAGHAPGSLDEISSLIAELKKEAKAAPDKLAAREVRPADVADA</sequence>
<dbReference type="SUPFAM" id="SSF141868">
    <property type="entry name" value="EAL domain-like"/>
    <property type="match status" value="1"/>
</dbReference>
<dbReference type="eggNOG" id="COG1253">
    <property type="taxonomic scope" value="Bacteria"/>
</dbReference>
<gene>
    <name evidence="3" type="ORF">C882_0840</name>
</gene>
<dbReference type="SMART" id="SM00267">
    <property type="entry name" value="GGDEF"/>
    <property type="match status" value="1"/>
</dbReference>
<dbReference type="NCBIfam" id="TIGR00254">
    <property type="entry name" value="GGDEF"/>
    <property type="match status" value="1"/>
</dbReference>
<dbReference type="InterPro" id="IPR029787">
    <property type="entry name" value="Nucleotide_cyclase"/>
</dbReference>
<dbReference type="eggNOG" id="COG2199">
    <property type="taxonomic scope" value="Bacteria"/>
</dbReference>
<dbReference type="CDD" id="cd01948">
    <property type="entry name" value="EAL"/>
    <property type="match status" value="1"/>
</dbReference>
<dbReference type="STRING" id="1238182.C882_0840"/>
<dbReference type="InterPro" id="IPR050706">
    <property type="entry name" value="Cyclic-di-GMP_PDE-like"/>
</dbReference>
<dbReference type="PATRIC" id="fig|1238182.3.peg.3054"/>
<dbReference type="InterPro" id="IPR035919">
    <property type="entry name" value="EAL_sf"/>
</dbReference>
<protein>
    <submittedName>
        <fullName evidence="3">Uncharacterized protein</fullName>
    </submittedName>
</protein>
<dbReference type="InterPro" id="IPR000160">
    <property type="entry name" value="GGDEF_dom"/>
</dbReference>
<evidence type="ECO:0000313" key="4">
    <source>
        <dbReference type="Proteomes" id="UP000009881"/>
    </source>
</evidence>
<dbReference type="Proteomes" id="UP000009881">
    <property type="component" value="Unassembled WGS sequence"/>
</dbReference>
<dbReference type="EMBL" id="ANHY01000015">
    <property type="protein sequence ID" value="EKV28628.1"/>
    <property type="molecule type" value="Genomic_DNA"/>
</dbReference>
<dbReference type="Gene3D" id="3.30.70.270">
    <property type="match status" value="1"/>
</dbReference>
<proteinExistence type="predicted"/>
<organism evidence="3 4">
    <name type="scientific">Caenispirillum salinarum AK4</name>
    <dbReference type="NCBI Taxonomy" id="1238182"/>
    <lineage>
        <taxon>Bacteria</taxon>
        <taxon>Pseudomonadati</taxon>
        <taxon>Pseudomonadota</taxon>
        <taxon>Alphaproteobacteria</taxon>
        <taxon>Rhodospirillales</taxon>
        <taxon>Novispirillaceae</taxon>
        <taxon>Caenispirillum</taxon>
    </lineage>
</organism>
<dbReference type="AlphaFoldDB" id="K9HDS2"/>